<evidence type="ECO:0000313" key="1">
    <source>
        <dbReference type="EMBL" id="EYC31019.1"/>
    </source>
</evidence>
<dbReference type="AlphaFoldDB" id="A0A016VTW9"/>
<protein>
    <submittedName>
        <fullName evidence="1">Uncharacterized protein</fullName>
    </submittedName>
</protein>
<gene>
    <name evidence="1" type="primary">Acey_s0004.g1906</name>
    <name evidence="1" type="ORF">Y032_0004g1906</name>
</gene>
<organism evidence="1 2">
    <name type="scientific">Ancylostoma ceylanicum</name>
    <dbReference type="NCBI Taxonomy" id="53326"/>
    <lineage>
        <taxon>Eukaryota</taxon>
        <taxon>Metazoa</taxon>
        <taxon>Ecdysozoa</taxon>
        <taxon>Nematoda</taxon>
        <taxon>Chromadorea</taxon>
        <taxon>Rhabditida</taxon>
        <taxon>Rhabditina</taxon>
        <taxon>Rhabditomorpha</taxon>
        <taxon>Strongyloidea</taxon>
        <taxon>Ancylostomatidae</taxon>
        <taxon>Ancylostomatinae</taxon>
        <taxon>Ancylostoma</taxon>
    </lineage>
</organism>
<accession>A0A016VTW9</accession>
<name>A0A016VTW9_9BILA</name>
<comment type="caution">
    <text evidence="1">The sequence shown here is derived from an EMBL/GenBank/DDBJ whole genome shotgun (WGS) entry which is preliminary data.</text>
</comment>
<dbReference type="EMBL" id="JARK01001340">
    <property type="protein sequence ID" value="EYC31019.1"/>
    <property type="molecule type" value="Genomic_DNA"/>
</dbReference>
<proteinExistence type="predicted"/>
<dbReference type="Proteomes" id="UP000024635">
    <property type="component" value="Unassembled WGS sequence"/>
</dbReference>
<reference evidence="2" key="1">
    <citation type="journal article" date="2015" name="Nat. Genet.">
        <title>The genome and transcriptome of the zoonotic hookworm Ancylostoma ceylanicum identify infection-specific gene families.</title>
        <authorList>
            <person name="Schwarz E.M."/>
            <person name="Hu Y."/>
            <person name="Antoshechkin I."/>
            <person name="Miller M.M."/>
            <person name="Sternberg P.W."/>
            <person name="Aroian R.V."/>
        </authorList>
    </citation>
    <scope>NUCLEOTIDE SEQUENCE</scope>
    <source>
        <strain evidence="2">HY135</strain>
    </source>
</reference>
<sequence length="78" mass="8964">MYQRPPSLDFYGLRRESACHQRCVFIAKAAAVSIEASNLWSICRKEEKASFHGYDNDLHETVVKTLYFASVDVIIHVM</sequence>
<keyword evidence="2" id="KW-1185">Reference proteome</keyword>
<evidence type="ECO:0000313" key="2">
    <source>
        <dbReference type="Proteomes" id="UP000024635"/>
    </source>
</evidence>